<comment type="caution">
    <text evidence="1">The sequence shown here is derived from an EMBL/GenBank/DDBJ whole genome shotgun (WGS) entry which is preliminary data.</text>
</comment>
<dbReference type="EMBL" id="BARW01018644">
    <property type="protein sequence ID" value="GAJ01057.1"/>
    <property type="molecule type" value="Genomic_DNA"/>
</dbReference>
<accession>X1UBV0</accession>
<evidence type="ECO:0000313" key="1">
    <source>
        <dbReference type="EMBL" id="GAJ01057.1"/>
    </source>
</evidence>
<organism evidence="1">
    <name type="scientific">marine sediment metagenome</name>
    <dbReference type="NCBI Taxonomy" id="412755"/>
    <lineage>
        <taxon>unclassified sequences</taxon>
        <taxon>metagenomes</taxon>
        <taxon>ecological metagenomes</taxon>
    </lineage>
</organism>
<name>X1UBV0_9ZZZZ</name>
<reference evidence="1" key="1">
    <citation type="journal article" date="2014" name="Front. Microbiol.">
        <title>High frequency of phylogenetically diverse reductive dehalogenase-homologous genes in deep subseafloor sedimentary metagenomes.</title>
        <authorList>
            <person name="Kawai M."/>
            <person name="Futagami T."/>
            <person name="Toyoda A."/>
            <person name="Takaki Y."/>
            <person name="Nishi S."/>
            <person name="Hori S."/>
            <person name="Arai W."/>
            <person name="Tsubouchi T."/>
            <person name="Morono Y."/>
            <person name="Uchiyama I."/>
            <person name="Ito T."/>
            <person name="Fujiyama A."/>
            <person name="Inagaki F."/>
            <person name="Takami H."/>
        </authorList>
    </citation>
    <scope>NUCLEOTIDE SEQUENCE</scope>
    <source>
        <strain evidence="1">Expedition CK06-06</strain>
    </source>
</reference>
<dbReference type="AlphaFoldDB" id="X1UBV0"/>
<feature type="non-terminal residue" evidence="1">
    <location>
        <position position="276"/>
    </location>
</feature>
<gene>
    <name evidence="1" type="ORF">S12H4_31877</name>
</gene>
<sequence length="276" mass="32311">RDSLVLEFYSPSDTLWHSVWQTPGDSLHEFKQIIIPIISQKFLTKGFRFRFKNYASLTSNTLIPGWVYNCDHWHLDYIKLDKDRYEGDTIPHDVAFVKPAGSLIKNHESMPWDHFREAFLSVMDSIIRISYKNNDTIVRNVTRNFEIRDIYENKIVRSFSGGAANIGPWEIIDDSTMPLYTYNSTGSDSALFEIKSYLITDDFDKKDNDTLFYFQKFFNFYAYDDGTAEAGYGLPGQSMDNAMLAYQFYSYKPDSLRAIQMYFNQSFDNANQIQFY</sequence>
<protein>
    <submittedName>
        <fullName evidence="1">Uncharacterized protein</fullName>
    </submittedName>
</protein>
<proteinExistence type="predicted"/>
<feature type="non-terminal residue" evidence="1">
    <location>
        <position position="1"/>
    </location>
</feature>